<evidence type="ECO:0008006" key="4">
    <source>
        <dbReference type="Google" id="ProtNLM"/>
    </source>
</evidence>
<keyword evidence="3" id="KW-1185">Reference proteome</keyword>
<dbReference type="EMBL" id="JBEAFC010000007">
    <property type="protein sequence ID" value="KAL1547502.1"/>
    <property type="molecule type" value="Genomic_DNA"/>
</dbReference>
<keyword evidence="1" id="KW-0732">Signal</keyword>
<accession>A0ABD1GU36</accession>
<evidence type="ECO:0000256" key="1">
    <source>
        <dbReference type="SAM" id="SignalP"/>
    </source>
</evidence>
<dbReference type="AlphaFoldDB" id="A0ABD1GU36"/>
<sequence length="89" mass="8616">MAPSKVIGSISIFIFVLLFSSQVVTSVNPLNDVKYGGGGYGGGGGGGGYGGGGGGYGNGGGYGRGGGGYCYHGCCRCCNYAGEKADAQP</sequence>
<protein>
    <recommendedName>
        <fullName evidence="4">Glycine-rich protein</fullName>
    </recommendedName>
</protein>
<reference evidence="2 3" key="1">
    <citation type="submission" date="2024-06" db="EMBL/GenBank/DDBJ databases">
        <title>A chromosome level genome sequence of Diviner's sage (Salvia divinorum).</title>
        <authorList>
            <person name="Ford S.A."/>
            <person name="Ro D.-K."/>
            <person name="Ness R.W."/>
            <person name="Phillips M.A."/>
        </authorList>
    </citation>
    <scope>NUCLEOTIDE SEQUENCE [LARGE SCALE GENOMIC DNA]</scope>
    <source>
        <strain evidence="2">SAF-2024a</strain>
        <tissue evidence="2">Leaf</tissue>
    </source>
</reference>
<evidence type="ECO:0000313" key="2">
    <source>
        <dbReference type="EMBL" id="KAL1547502.1"/>
    </source>
</evidence>
<dbReference type="Proteomes" id="UP001567538">
    <property type="component" value="Unassembled WGS sequence"/>
</dbReference>
<proteinExistence type="predicted"/>
<name>A0ABD1GU36_SALDI</name>
<organism evidence="2 3">
    <name type="scientific">Salvia divinorum</name>
    <name type="common">Maria pastora</name>
    <name type="synonym">Diviner's sage</name>
    <dbReference type="NCBI Taxonomy" id="28513"/>
    <lineage>
        <taxon>Eukaryota</taxon>
        <taxon>Viridiplantae</taxon>
        <taxon>Streptophyta</taxon>
        <taxon>Embryophyta</taxon>
        <taxon>Tracheophyta</taxon>
        <taxon>Spermatophyta</taxon>
        <taxon>Magnoliopsida</taxon>
        <taxon>eudicotyledons</taxon>
        <taxon>Gunneridae</taxon>
        <taxon>Pentapetalae</taxon>
        <taxon>asterids</taxon>
        <taxon>lamiids</taxon>
        <taxon>Lamiales</taxon>
        <taxon>Lamiaceae</taxon>
        <taxon>Nepetoideae</taxon>
        <taxon>Mentheae</taxon>
        <taxon>Salviinae</taxon>
        <taxon>Salvia</taxon>
        <taxon>Salvia subgen. Calosphace</taxon>
    </lineage>
</organism>
<comment type="caution">
    <text evidence="2">The sequence shown here is derived from an EMBL/GenBank/DDBJ whole genome shotgun (WGS) entry which is preliminary data.</text>
</comment>
<gene>
    <name evidence="2" type="ORF">AAHA92_15849</name>
</gene>
<feature type="signal peptide" evidence="1">
    <location>
        <begin position="1"/>
        <end position="26"/>
    </location>
</feature>
<feature type="chain" id="PRO_5044764518" description="Glycine-rich protein" evidence="1">
    <location>
        <begin position="27"/>
        <end position="89"/>
    </location>
</feature>
<evidence type="ECO:0000313" key="3">
    <source>
        <dbReference type="Proteomes" id="UP001567538"/>
    </source>
</evidence>